<name>A0A285J4D9_9ACTN</name>
<accession>A0A285J4D9</accession>
<protein>
    <submittedName>
        <fullName evidence="1">Uncharacterized protein</fullName>
    </submittedName>
</protein>
<dbReference type="EMBL" id="OBDY01000016">
    <property type="protein sequence ID" value="SNY55144.1"/>
    <property type="molecule type" value="Genomic_DNA"/>
</dbReference>
<evidence type="ECO:0000313" key="1">
    <source>
        <dbReference type="EMBL" id="SNY55144.1"/>
    </source>
</evidence>
<organism evidence="1 2">
    <name type="scientific">Paractinoplanes atraurantiacus</name>
    <dbReference type="NCBI Taxonomy" id="1036182"/>
    <lineage>
        <taxon>Bacteria</taxon>
        <taxon>Bacillati</taxon>
        <taxon>Actinomycetota</taxon>
        <taxon>Actinomycetes</taxon>
        <taxon>Micromonosporales</taxon>
        <taxon>Micromonosporaceae</taxon>
        <taxon>Paractinoplanes</taxon>
    </lineage>
</organism>
<keyword evidence="2" id="KW-1185">Reference proteome</keyword>
<reference evidence="1 2" key="1">
    <citation type="submission" date="2017-09" db="EMBL/GenBank/DDBJ databases">
        <authorList>
            <person name="Ehlers B."/>
            <person name="Leendertz F.H."/>
        </authorList>
    </citation>
    <scope>NUCLEOTIDE SEQUENCE [LARGE SCALE GENOMIC DNA]</scope>
    <source>
        <strain evidence="1 2">CGMCC 4.6857</strain>
    </source>
</reference>
<dbReference type="Proteomes" id="UP000219612">
    <property type="component" value="Unassembled WGS sequence"/>
</dbReference>
<sequence>MPPAMASRYEARLAGSYDADTLEELPVYVCVTLAVNGGQPLSWPYEDQVKGDVATVMSRADDYATQTSAGVKVYADHTVRDDAEYIDRLAMDDTALVQLSLEHFCPEMTAAWKTLQPAVHAAATRAAEDEYNQTHPAKRFPDGRYTVGTKAGMVLPGTYRLKGPLADCYWERSTPSGESIEKNFVTNAPSGVTVTIRAGEGFTSRGCTNDDNRWTRPSSSG</sequence>
<dbReference type="AlphaFoldDB" id="A0A285J4D9"/>
<proteinExistence type="predicted"/>
<gene>
    <name evidence="1" type="ORF">SAMN05421748_11653</name>
</gene>
<evidence type="ECO:0000313" key="2">
    <source>
        <dbReference type="Proteomes" id="UP000219612"/>
    </source>
</evidence>